<evidence type="ECO:0000313" key="3">
    <source>
        <dbReference type="Proteomes" id="UP001189429"/>
    </source>
</evidence>
<dbReference type="Proteomes" id="UP001189429">
    <property type="component" value="Unassembled WGS sequence"/>
</dbReference>
<sequence length="126" mass="13360">MAASDARGYSRVPAPACSFHAQDPEQRQVKLTTRRSLQVSGRSPEVSAGHGPGGNPSCWNDAFSYDPCCTQVGEPPGRPGPLRCAGEREVLERSFGTKLDAVLAQNGLGLAGLEADLMHSLRVPET</sequence>
<dbReference type="EMBL" id="CAUYUJ010019316">
    <property type="protein sequence ID" value="CAK0890207.1"/>
    <property type="molecule type" value="Genomic_DNA"/>
</dbReference>
<feature type="region of interest" description="Disordered" evidence="1">
    <location>
        <begin position="1"/>
        <end position="56"/>
    </location>
</feature>
<proteinExistence type="predicted"/>
<protein>
    <submittedName>
        <fullName evidence="2">Uncharacterized protein</fullName>
    </submittedName>
</protein>
<organism evidence="2 3">
    <name type="scientific">Prorocentrum cordatum</name>
    <dbReference type="NCBI Taxonomy" id="2364126"/>
    <lineage>
        <taxon>Eukaryota</taxon>
        <taxon>Sar</taxon>
        <taxon>Alveolata</taxon>
        <taxon>Dinophyceae</taxon>
        <taxon>Prorocentrales</taxon>
        <taxon>Prorocentraceae</taxon>
        <taxon>Prorocentrum</taxon>
    </lineage>
</organism>
<accession>A0ABN9WTT0</accession>
<comment type="caution">
    <text evidence="2">The sequence shown here is derived from an EMBL/GenBank/DDBJ whole genome shotgun (WGS) entry which is preliminary data.</text>
</comment>
<feature type="non-terminal residue" evidence="2">
    <location>
        <position position="126"/>
    </location>
</feature>
<keyword evidence="3" id="KW-1185">Reference proteome</keyword>
<gene>
    <name evidence="2" type="ORF">PCOR1329_LOCUS70504</name>
</gene>
<reference evidence="2" key="1">
    <citation type="submission" date="2023-10" db="EMBL/GenBank/DDBJ databases">
        <authorList>
            <person name="Chen Y."/>
            <person name="Shah S."/>
            <person name="Dougan E. K."/>
            <person name="Thang M."/>
            <person name="Chan C."/>
        </authorList>
    </citation>
    <scope>NUCLEOTIDE SEQUENCE [LARGE SCALE GENOMIC DNA]</scope>
</reference>
<evidence type="ECO:0000256" key="1">
    <source>
        <dbReference type="SAM" id="MobiDB-lite"/>
    </source>
</evidence>
<name>A0ABN9WTT0_9DINO</name>
<feature type="compositionally biased region" description="Polar residues" evidence="1">
    <location>
        <begin position="29"/>
        <end position="41"/>
    </location>
</feature>
<evidence type="ECO:0000313" key="2">
    <source>
        <dbReference type="EMBL" id="CAK0890207.1"/>
    </source>
</evidence>